<evidence type="ECO:0000313" key="6">
    <source>
        <dbReference type="Proteomes" id="UP001209701"/>
    </source>
</evidence>
<dbReference type="Gene3D" id="3.30.565.10">
    <property type="entry name" value="Histidine kinase-like ATPase, C-terminal domain"/>
    <property type="match status" value="1"/>
</dbReference>
<dbReference type="InterPro" id="IPR003661">
    <property type="entry name" value="HisK_dim/P_dom"/>
</dbReference>
<dbReference type="PRINTS" id="PR00344">
    <property type="entry name" value="BCTRLSENSOR"/>
</dbReference>
<dbReference type="InterPro" id="IPR003018">
    <property type="entry name" value="GAF"/>
</dbReference>
<dbReference type="Gene3D" id="3.30.450.40">
    <property type="match status" value="1"/>
</dbReference>
<dbReference type="Gene3D" id="1.10.287.130">
    <property type="match status" value="1"/>
</dbReference>
<name>A0ABT2YGB7_9BURK</name>
<reference evidence="5 6" key="1">
    <citation type="submission" date="2021-11" db="EMBL/GenBank/DDBJ databases">
        <authorList>
            <person name="Liang Q."/>
            <person name="Mou H."/>
            <person name="Liu Z."/>
        </authorList>
    </citation>
    <scope>NUCLEOTIDE SEQUENCE [LARGE SCALE GENOMIC DNA]</scope>
    <source>
        <strain evidence="5 6">CHU3</strain>
    </source>
</reference>
<evidence type="ECO:0000256" key="2">
    <source>
        <dbReference type="ARBA" id="ARBA00012438"/>
    </source>
</evidence>
<dbReference type="SMART" id="SM00387">
    <property type="entry name" value="HATPase_c"/>
    <property type="match status" value="1"/>
</dbReference>
<dbReference type="InterPro" id="IPR036890">
    <property type="entry name" value="HATPase_C_sf"/>
</dbReference>
<comment type="caution">
    <text evidence="5">The sequence shown here is derived from an EMBL/GenBank/DDBJ whole genome shotgun (WGS) entry which is preliminary data.</text>
</comment>
<organism evidence="5 6">
    <name type="scientific">Roseateles oligotrophus</name>
    <dbReference type="NCBI Taxonomy" id="1769250"/>
    <lineage>
        <taxon>Bacteria</taxon>
        <taxon>Pseudomonadati</taxon>
        <taxon>Pseudomonadota</taxon>
        <taxon>Betaproteobacteria</taxon>
        <taxon>Burkholderiales</taxon>
        <taxon>Sphaerotilaceae</taxon>
        <taxon>Roseateles</taxon>
    </lineage>
</organism>
<dbReference type="PROSITE" id="PS50109">
    <property type="entry name" value="HIS_KIN"/>
    <property type="match status" value="1"/>
</dbReference>
<dbReference type="InterPro" id="IPR011990">
    <property type="entry name" value="TPR-like_helical_dom_sf"/>
</dbReference>
<feature type="domain" description="Histidine kinase" evidence="4">
    <location>
        <begin position="793"/>
        <end position="1002"/>
    </location>
</feature>
<dbReference type="InterPro" id="IPR029016">
    <property type="entry name" value="GAF-like_dom_sf"/>
</dbReference>
<evidence type="ECO:0000259" key="4">
    <source>
        <dbReference type="PROSITE" id="PS50109"/>
    </source>
</evidence>
<sequence>MDLFADDGVVAELEARYLSAGDAVDPELLLELAWQMRQRDTARALALVDSAQASAGLAALPAAERRRIGARLALIRAEAKALFADFDGAAAQAQEALQEMLALGDMLGCADTHWLKAMIANELGDRASECVELERAAHYAGMADPVRCGIAHAATAMALVFTDLEGARSHWAEHLGAAQEQARSPSHPALLSWSDSFQGLAALVSNDCGSGIEHFLRAHAHALSCGQIKRAINAATNIGVGFINLNDLASALEWTELGLKMARKTAWPRSVGVALMQFAGSLRQARRYEAARPLLDEALQLLAPMQASRQYALAMNTLAEVELACGDHAAALERFRSVEQRARVLGQKDLKWQALLGQARALLTMGQGGPAMEAARAARDAAQTRPVQQVETYQLMAEIERAHPQPLLPGMKAGSAALYFFHLALDVAADIEGYTVPSDLLEAMAREYANDKDFLRAHQYGQQAIAALKQAHDEDFTKRSIAMHVTQQTERTRAEGEHLRQLAKVQAERADSLSRTNAILEQLGSIGRLITGNLDAQAVFSALDRHVHELLDAPSFFIFRLNDDGQSLGMVFGVESGELLGSFEIAVDDPRSHVAYCARERQVLVIDGEGTGVRLPGTAGSASLLFAPLLQGERLLGVLTVQSPRPHAYGEHERAIFHTLCAYGAIALANAEALQRQRQAQALLIQQEKMASLGQLVASVAHEINTPLGAIKSSGKSIAEALDHALENLPRLLQRIEGPVQALFIQLIDGARQSTELLSMREERAAIRSLSEQLTQAGIGNVRITAGLLVQLHAQHRLEQVLPLLRHAEAELMLATAQSVAAILSCSGNINDAVERVGKIVFALKSYSRVDASGAMHPTDLRQSLETVLTIYQHQLRQGTELVRRYEELPPLLGLPDELNQVWTNLIHNALQAMGHQGVLTIGLHRDGDTAVVSIGDSGCGIPEAIRARIFEPFFTTKPIGEGSGIGLDIVRKIVDKHGGRIEVDSQEGVGTTFFVRLPLTSIADGTPSQ</sequence>
<dbReference type="Gene3D" id="1.25.40.10">
    <property type="entry name" value="Tetratricopeptide repeat domain"/>
    <property type="match status" value="1"/>
</dbReference>
<gene>
    <name evidence="5" type="ORF">LNV07_13470</name>
</gene>
<keyword evidence="6" id="KW-1185">Reference proteome</keyword>
<dbReference type="SUPFAM" id="SSF47384">
    <property type="entry name" value="Homodimeric domain of signal transducing histidine kinase"/>
    <property type="match status" value="1"/>
</dbReference>
<evidence type="ECO:0000313" key="5">
    <source>
        <dbReference type="EMBL" id="MCV2369092.1"/>
    </source>
</evidence>
<evidence type="ECO:0000256" key="3">
    <source>
        <dbReference type="ARBA" id="ARBA00022553"/>
    </source>
</evidence>
<dbReference type="InterPro" id="IPR003594">
    <property type="entry name" value="HATPase_dom"/>
</dbReference>
<dbReference type="SMART" id="SM00065">
    <property type="entry name" value="GAF"/>
    <property type="match status" value="1"/>
</dbReference>
<dbReference type="CDD" id="cd00082">
    <property type="entry name" value="HisKA"/>
    <property type="match status" value="1"/>
</dbReference>
<dbReference type="Proteomes" id="UP001209701">
    <property type="component" value="Unassembled WGS sequence"/>
</dbReference>
<dbReference type="InterPro" id="IPR005467">
    <property type="entry name" value="His_kinase_dom"/>
</dbReference>
<proteinExistence type="predicted"/>
<keyword evidence="3" id="KW-0597">Phosphoprotein</keyword>
<comment type="catalytic activity">
    <reaction evidence="1">
        <text>ATP + protein L-histidine = ADP + protein N-phospho-L-histidine.</text>
        <dbReference type="EC" id="2.7.13.3"/>
    </reaction>
</comment>
<dbReference type="PANTHER" id="PTHR43065:SF48">
    <property type="entry name" value="HISTIDINE KINASE"/>
    <property type="match status" value="1"/>
</dbReference>
<dbReference type="SUPFAM" id="SSF55781">
    <property type="entry name" value="GAF domain-like"/>
    <property type="match status" value="1"/>
</dbReference>
<dbReference type="RefSeq" id="WP_263571691.1">
    <property type="nucleotide sequence ID" value="NZ_JAJIRN010000006.1"/>
</dbReference>
<dbReference type="InterPro" id="IPR036097">
    <property type="entry name" value="HisK_dim/P_sf"/>
</dbReference>
<accession>A0ABT2YGB7</accession>
<dbReference type="Pfam" id="PF13185">
    <property type="entry name" value="GAF_2"/>
    <property type="match status" value="1"/>
</dbReference>
<dbReference type="SUPFAM" id="SSF55874">
    <property type="entry name" value="ATPase domain of HSP90 chaperone/DNA topoisomerase II/histidine kinase"/>
    <property type="match status" value="1"/>
</dbReference>
<evidence type="ECO:0000256" key="1">
    <source>
        <dbReference type="ARBA" id="ARBA00000085"/>
    </source>
</evidence>
<dbReference type="EC" id="2.7.13.3" evidence="2"/>
<protein>
    <recommendedName>
        <fullName evidence="2">histidine kinase</fullName>
        <ecNumber evidence="2">2.7.13.3</ecNumber>
    </recommendedName>
</protein>
<dbReference type="Pfam" id="PF02518">
    <property type="entry name" value="HATPase_c"/>
    <property type="match status" value="1"/>
</dbReference>
<dbReference type="EMBL" id="JAJIRN010000006">
    <property type="protein sequence ID" value="MCV2369092.1"/>
    <property type="molecule type" value="Genomic_DNA"/>
</dbReference>
<dbReference type="InterPro" id="IPR004358">
    <property type="entry name" value="Sig_transdc_His_kin-like_C"/>
</dbReference>
<dbReference type="SUPFAM" id="SSF48452">
    <property type="entry name" value="TPR-like"/>
    <property type="match status" value="1"/>
</dbReference>
<dbReference type="PANTHER" id="PTHR43065">
    <property type="entry name" value="SENSOR HISTIDINE KINASE"/>
    <property type="match status" value="1"/>
</dbReference>